<dbReference type="InterPro" id="IPR005225">
    <property type="entry name" value="Small_GTP-bd"/>
</dbReference>
<keyword evidence="2" id="KW-0547">Nucleotide-binding</keyword>
<dbReference type="Gene3D" id="3.40.50.300">
    <property type="entry name" value="P-loop containing nucleotide triphosphate hydrolases"/>
    <property type="match status" value="1"/>
</dbReference>
<dbReference type="PRINTS" id="PR00449">
    <property type="entry name" value="RASTRNSFRMNG"/>
</dbReference>
<dbReference type="OrthoDB" id="8830751at2759"/>
<dbReference type="GO" id="GO:0035006">
    <property type="term" value="P:melanization defense response"/>
    <property type="evidence" value="ECO:0007669"/>
    <property type="project" value="UniProtKB-ARBA"/>
</dbReference>
<dbReference type="SUPFAM" id="SSF52540">
    <property type="entry name" value="P-loop containing nucleoside triphosphate hydrolases"/>
    <property type="match status" value="1"/>
</dbReference>
<dbReference type="PROSITE" id="PS51421">
    <property type="entry name" value="RAS"/>
    <property type="match status" value="1"/>
</dbReference>
<keyword evidence="3" id="KW-0342">GTP-binding</keyword>
<organism evidence="5">
    <name type="scientific">Rhipicephalus microplus</name>
    <name type="common">Cattle tick</name>
    <name type="synonym">Boophilus microplus</name>
    <dbReference type="NCBI Taxonomy" id="6941"/>
    <lineage>
        <taxon>Eukaryota</taxon>
        <taxon>Metazoa</taxon>
        <taxon>Ecdysozoa</taxon>
        <taxon>Arthropoda</taxon>
        <taxon>Chelicerata</taxon>
        <taxon>Arachnida</taxon>
        <taxon>Acari</taxon>
        <taxon>Parasitiformes</taxon>
        <taxon>Ixodida</taxon>
        <taxon>Ixodoidea</taxon>
        <taxon>Ixodidae</taxon>
        <taxon>Rhipicephalinae</taxon>
        <taxon>Rhipicephalus</taxon>
        <taxon>Boophilus</taxon>
    </lineage>
</organism>
<dbReference type="Pfam" id="PF00071">
    <property type="entry name" value="Ras"/>
    <property type="match status" value="1"/>
</dbReference>
<feature type="compositionally biased region" description="Basic and acidic residues" evidence="4">
    <location>
        <begin position="13"/>
        <end position="22"/>
    </location>
</feature>
<dbReference type="SMART" id="SM00176">
    <property type="entry name" value="RAN"/>
    <property type="match status" value="1"/>
</dbReference>
<dbReference type="GO" id="GO:0005525">
    <property type="term" value="F:GTP binding"/>
    <property type="evidence" value="ECO:0007669"/>
    <property type="project" value="UniProtKB-KW"/>
</dbReference>
<protein>
    <submittedName>
        <fullName evidence="5">Putative rho ovary overexpressed</fullName>
    </submittedName>
</protein>
<dbReference type="SMART" id="SM00175">
    <property type="entry name" value="RAB"/>
    <property type="match status" value="1"/>
</dbReference>
<dbReference type="InterPro" id="IPR027417">
    <property type="entry name" value="P-loop_NTPase"/>
</dbReference>
<accession>A0A6M2CXV6</accession>
<dbReference type="NCBIfam" id="TIGR00231">
    <property type="entry name" value="small_GTP"/>
    <property type="match status" value="1"/>
</dbReference>
<dbReference type="AlphaFoldDB" id="A0A6M2CXV6"/>
<dbReference type="PROSITE" id="PS51419">
    <property type="entry name" value="RAB"/>
    <property type="match status" value="1"/>
</dbReference>
<dbReference type="VEuPathDB" id="VectorBase:LOC119163604"/>
<evidence type="ECO:0000313" key="5">
    <source>
        <dbReference type="EMBL" id="NOV38141.1"/>
    </source>
</evidence>
<dbReference type="GO" id="GO:0001667">
    <property type="term" value="P:ameboidal-type cell migration"/>
    <property type="evidence" value="ECO:0007669"/>
    <property type="project" value="UniProtKB-ARBA"/>
</dbReference>
<dbReference type="SMART" id="SM00173">
    <property type="entry name" value="RAS"/>
    <property type="match status" value="1"/>
</dbReference>
<dbReference type="EMBL" id="GHWJ01005404">
    <property type="protein sequence ID" value="NOV38141.1"/>
    <property type="molecule type" value="Transcribed_RNA"/>
</dbReference>
<evidence type="ECO:0000256" key="2">
    <source>
        <dbReference type="ARBA" id="ARBA00022741"/>
    </source>
</evidence>
<comment type="similarity">
    <text evidence="1">Belongs to the small GTPase superfamily. Rho family.</text>
</comment>
<dbReference type="PROSITE" id="PS51420">
    <property type="entry name" value="RHO"/>
    <property type="match status" value="1"/>
</dbReference>
<evidence type="ECO:0000256" key="3">
    <source>
        <dbReference type="ARBA" id="ARBA00023134"/>
    </source>
</evidence>
<dbReference type="InterPro" id="IPR001806">
    <property type="entry name" value="Small_GTPase"/>
</dbReference>
<dbReference type="GO" id="GO:0035099">
    <property type="term" value="P:hemocyte migration"/>
    <property type="evidence" value="ECO:0007669"/>
    <property type="project" value="UniProtKB-ARBA"/>
</dbReference>
<dbReference type="FunFam" id="3.40.50.300:FF:001179">
    <property type="entry name" value="Rho family GTPase"/>
    <property type="match status" value="1"/>
</dbReference>
<dbReference type="GO" id="GO:0022412">
    <property type="term" value="P:cellular process involved in reproduction in multicellular organism"/>
    <property type="evidence" value="ECO:0007669"/>
    <property type="project" value="UniProtKB-ARBA"/>
</dbReference>
<dbReference type="InterPro" id="IPR003578">
    <property type="entry name" value="Small_GTPase_Rho"/>
</dbReference>
<dbReference type="GO" id="GO:0003006">
    <property type="term" value="P:developmental process involved in reproduction"/>
    <property type="evidence" value="ECO:0007669"/>
    <property type="project" value="UniProtKB-ARBA"/>
</dbReference>
<sequence length="222" mass="24868">MCRKGCRASWTSMKDEPEEQRQQPEVTIDFYKKLVAVGDGGCGKTSLISSYITGVFPEQVRATVFDTVITEVTVGKKKVRLSLCDTAGQETYDTLRTRSYDDTDVVIIVFSVDAPESLDNVEVRWRPEVKHFSPDVPILLVGNKTDLRNDPETIEVLRERRQSPVSYQEGLAVAKKIKAKAYMECPAKDGAGVVEVIQKACRLAIGRKKPNLFLRLFCKSCT</sequence>
<dbReference type="SMART" id="SM00174">
    <property type="entry name" value="RHO"/>
    <property type="match status" value="1"/>
</dbReference>
<proteinExistence type="inferred from homology"/>
<reference evidence="5" key="1">
    <citation type="submission" date="2019-09" db="EMBL/GenBank/DDBJ databases">
        <title>Organ-specific transcriptomic study of the physiology of the cattle tick, Rhipicephalus microplus.</title>
        <authorList>
            <person name="Tirloni L."/>
            <person name="Braz G."/>
            <person name="Gandara A.C.P."/>
            <person name="Sabadin G.A."/>
            <person name="da Silva R.M."/>
            <person name="Guizzo M.G."/>
            <person name="Machado J.A."/>
            <person name="Costa E.P."/>
            <person name="Gomes H.F."/>
            <person name="Moraes J."/>
            <person name="Mota M.B.S."/>
            <person name="Mesquita R.D."/>
            <person name="Alvarenga P.H."/>
            <person name="Alves F."/>
            <person name="Seixas A."/>
            <person name="da Fonseca R.N."/>
            <person name="Fogaca A."/>
            <person name="Logullo C."/>
            <person name="Tanaka A."/>
            <person name="Daffre S."/>
            <person name="Termignoni C."/>
            <person name="Vaz I.S.Jr."/>
            <person name="Oliveira P.L."/>
            <person name="Ribeiro J.M."/>
        </authorList>
    </citation>
    <scope>NUCLEOTIDE SEQUENCE</scope>
    <source>
        <strain evidence="5">Porto Alegre</strain>
    </source>
</reference>
<evidence type="ECO:0000256" key="1">
    <source>
        <dbReference type="ARBA" id="ARBA00010142"/>
    </source>
</evidence>
<evidence type="ECO:0000256" key="4">
    <source>
        <dbReference type="SAM" id="MobiDB-lite"/>
    </source>
</evidence>
<name>A0A6M2CXV6_RHIMP</name>
<dbReference type="GO" id="GO:0007264">
    <property type="term" value="P:small GTPase-mediated signal transduction"/>
    <property type="evidence" value="ECO:0007669"/>
    <property type="project" value="InterPro"/>
</dbReference>
<feature type="region of interest" description="Disordered" evidence="4">
    <location>
        <begin position="1"/>
        <end position="22"/>
    </location>
</feature>
<dbReference type="GO" id="GO:0003924">
    <property type="term" value="F:GTPase activity"/>
    <property type="evidence" value="ECO:0007669"/>
    <property type="project" value="InterPro"/>
</dbReference>
<dbReference type="PANTHER" id="PTHR24072">
    <property type="entry name" value="RHO FAMILY GTPASE"/>
    <property type="match status" value="1"/>
</dbReference>